<dbReference type="AlphaFoldDB" id="A0A8K0VA93"/>
<feature type="signal peptide" evidence="1">
    <location>
        <begin position="1"/>
        <end position="19"/>
    </location>
</feature>
<keyword evidence="3" id="KW-1185">Reference proteome</keyword>
<protein>
    <submittedName>
        <fullName evidence="2">Uncharacterized protein</fullName>
    </submittedName>
</protein>
<name>A0A8K0VA93_9RHOB</name>
<organism evidence="2 3">
    <name type="scientific">Szabonella alba</name>
    <dbReference type="NCBI Taxonomy" id="2804194"/>
    <lineage>
        <taxon>Bacteria</taxon>
        <taxon>Pseudomonadati</taxon>
        <taxon>Pseudomonadota</taxon>
        <taxon>Alphaproteobacteria</taxon>
        <taxon>Rhodobacterales</taxon>
        <taxon>Paracoccaceae</taxon>
        <taxon>Szabonella</taxon>
    </lineage>
</organism>
<evidence type="ECO:0000313" key="2">
    <source>
        <dbReference type="EMBL" id="MBL4917271.1"/>
    </source>
</evidence>
<evidence type="ECO:0000256" key="1">
    <source>
        <dbReference type="SAM" id="SignalP"/>
    </source>
</evidence>
<dbReference type="Proteomes" id="UP000648908">
    <property type="component" value="Unassembled WGS sequence"/>
</dbReference>
<dbReference type="EMBL" id="JAESVN010000003">
    <property type="protein sequence ID" value="MBL4917271.1"/>
    <property type="molecule type" value="Genomic_DNA"/>
</dbReference>
<proteinExistence type="predicted"/>
<dbReference type="RefSeq" id="WP_202688112.1">
    <property type="nucleotide sequence ID" value="NZ_JAESVN010000003.1"/>
</dbReference>
<comment type="caution">
    <text evidence="2">The sequence shown here is derived from an EMBL/GenBank/DDBJ whole genome shotgun (WGS) entry which is preliminary data.</text>
</comment>
<keyword evidence="1" id="KW-0732">Signal</keyword>
<reference evidence="2" key="1">
    <citation type="submission" date="2021-01" db="EMBL/GenBank/DDBJ databases">
        <title>Tabrizicola alba sp. nov. a motile alkaliphilic bacterium isolated from a soda lake.</title>
        <authorList>
            <person name="Szuroczki S."/>
            <person name="Abbaszade G."/>
            <person name="Schumann P."/>
            <person name="Toth E."/>
        </authorList>
    </citation>
    <scope>NUCLEOTIDE SEQUENCE</scope>
    <source>
        <strain evidence="2">DMG-N-6</strain>
    </source>
</reference>
<gene>
    <name evidence="2" type="ORF">JL811_08540</name>
</gene>
<feature type="chain" id="PRO_5035432888" evidence="1">
    <location>
        <begin position="20"/>
        <end position="128"/>
    </location>
</feature>
<accession>A0A8K0VA93</accession>
<sequence>MIRTGAAALSLLWPLPLAAKPLSETLYPAVDCAALHLGRDDAARRLRHLPRDTEDPARAEAFRQAAIRLNGGAVAGVDEAIAAARPAMRLLLESLVLDQDLQSRDLYERLLGTCARFAQGAPEFDALR</sequence>
<evidence type="ECO:0000313" key="3">
    <source>
        <dbReference type="Proteomes" id="UP000648908"/>
    </source>
</evidence>